<comment type="caution">
    <text evidence="1">The sequence shown here is derived from an EMBL/GenBank/DDBJ whole genome shotgun (WGS) entry which is preliminary data.</text>
</comment>
<evidence type="ECO:0000313" key="1">
    <source>
        <dbReference type="EMBL" id="CAI2381613.1"/>
    </source>
</evidence>
<dbReference type="AlphaFoldDB" id="A0AAD1XY23"/>
<dbReference type="EMBL" id="CAMPGE010023707">
    <property type="protein sequence ID" value="CAI2381613.1"/>
    <property type="molecule type" value="Genomic_DNA"/>
</dbReference>
<sequence length="82" mass="9767">MKFISLIFNINAWLFDSEVSLFKAITRIIFCEIWRILEEPLLLCKITTRMLLRVSKRDFRRLSVTSQVVSCVVQYLRLSVVR</sequence>
<reference evidence="1" key="1">
    <citation type="submission" date="2023-07" db="EMBL/GenBank/DDBJ databases">
        <authorList>
            <consortium name="AG Swart"/>
            <person name="Singh M."/>
            <person name="Singh A."/>
            <person name="Seah K."/>
            <person name="Emmerich C."/>
        </authorList>
    </citation>
    <scope>NUCLEOTIDE SEQUENCE</scope>
    <source>
        <strain evidence="1">DP1</strain>
    </source>
</reference>
<accession>A0AAD1XY23</accession>
<keyword evidence="2" id="KW-1185">Reference proteome</keyword>
<dbReference type="Proteomes" id="UP001295684">
    <property type="component" value="Unassembled WGS sequence"/>
</dbReference>
<evidence type="ECO:0000313" key="2">
    <source>
        <dbReference type="Proteomes" id="UP001295684"/>
    </source>
</evidence>
<gene>
    <name evidence="1" type="ORF">ECRASSUSDP1_LOCUS23071</name>
</gene>
<proteinExistence type="predicted"/>
<organism evidence="1 2">
    <name type="scientific">Euplotes crassus</name>
    <dbReference type="NCBI Taxonomy" id="5936"/>
    <lineage>
        <taxon>Eukaryota</taxon>
        <taxon>Sar</taxon>
        <taxon>Alveolata</taxon>
        <taxon>Ciliophora</taxon>
        <taxon>Intramacronucleata</taxon>
        <taxon>Spirotrichea</taxon>
        <taxon>Hypotrichia</taxon>
        <taxon>Euplotida</taxon>
        <taxon>Euplotidae</taxon>
        <taxon>Moneuplotes</taxon>
    </lineage>
</organism>
<protein>
    <submittedName>
        <fullName evidence="1">Uncharacterized protein</fullName>
    </submittedName>
</protein>
<name>A0AAD1XY23_EUPCR</name>